<dbReference type="Pfam" id="PF01529">
    <property type="entry name" value="DHHC"/>
    <property type="match status" value="1"/>
</dbReference>
<comment type="subcellular location">
    <subcellularLocation>
        <location evidence="1">Endomembrane system</location>
        <topology evidence="1">Multi-pass membrane protein</topology>
    </subcellularLocation>
</comment>
<dbReference type="Proteomes" id="UP000242180">
    <property type="component" value="Unassembled WGS sequence"/>
</dbReference>
<feature type="domain" description="Palmitoyltransferase DHHC" evidence="13">
    <location>
        <begin position="337"/>
        <end position="464"/>
    </location>
</feature>
<keyword evidence="6" id="KW-0564">Palmitate</keyword>
<reference evidence="14 15" key="1">
    <citation type="submission" date="2016-07" db="EMBL/GenBank/DDBJ databases">
        <title>Pervasive Adenine N6-methylation of Active Genes in Fungi.</title>
        <authorList>
            <consortium name="DOE Joint Genome Institute"/>
            <person name="Mondo S.J."/>
            <person name="Dannebaum R.O."/>
            <person name="Kuo R.C."/>
            <person name="Labutti K."/>
            <person name="Haridas S."/>
            <person name="Kuo A."/>
            <person name="Salamov A."/>
            <person name="Ahrendt S.R."/>
            <person name="Lipzen A."/>
            <person name="Sullivan W."/>
            <person name="Andreopoulos W.B."/>
            <person name="Clum A."/>
            <person name="Lindquist E."/>
            <person name="Daum C."/>
            <person name="Ramamoorthy G.K."/>
            <person name="Gryganskyi A."/>
            <person name="Culley D."/>
            <person name="Magnuson J.K."/>
            <person name="James T.Y."/>
            <person name="O'Malley M.A."/>
            <person name="Stajich J.E."/>
            <person name="Spatafora J.W."/>
            <person name="Visel A."/>
            <person name="Grigoriev I.V."/>
        </authorList>
    </citation>
    <scope>NUCLEOTIDE SEQUENCE [LARGE SCALE GENOMIC DNA]</scope>
    <source>
        <strain evidence="14 15">NRRL 2496</strain>
    </source>
</reference>
<feature type="compositionally biased region" description="Polar residues" evidence="12">
    <location>
        <begin position="156"/>
        <end position="175"/>
    </location>
</feature>
<dbReference type="PANTHER" id="PTHR22883:SF43">
    <property type="entry name" value="PALMITOYLTRANSFERASE APP"/>
    <property type="match status" value="1"/>
</dbReference>
<feature type="compositionally biased region" description="Basic and acidic residues" evidence="12">
    <location>
        <begin position="1"/>
        <end position="11"/>
    </location>
</feature>
<dbReference type="InterPro" id="IPR001594">
    <property type="entry name" value="Palmitoyltrfase_DHHC"/>
</dbReference>
<dbReference type="OrthoDB" id="9909019at2759"/>
<feature type="transmembrane region" description="Helical" evidence="11">
    <location>
        <begin position="266"/>
        <end position="287"/>
    </location>
</feature>
<keyword evidence="15" id="KW-1185">Reference proteome</keyword>
<gene>
    <name evidence="14" type="ORF">BCR43DRAFT_37546</name>
</gene>
<evidence type="ECO:0000256" key="7">
    <source>
        <dbReference type="ARBA" id="ARBA00023288"/>
    </source>
</evidence>
<keyword evidence="3 11" id="KW-0812">Transmembrane</keyword>
<evidence type="ECO:0000256" key="3">
    <source>
        <dbReference type="ARBA" id="ARBA00022692"/>
    </source>
</evidence>
<evidence type="ECO:0000256" key="10">
    <source>
        <dbReference type="ARBA" id="ARBA00048048"/>
    </source>
</evidence>
<feature type="transmembrane region" description="Helical" evidence="11">
    <location>
        <begin position="234"/>
        <end position="260"/>
    </location>
</feature>
<evidence type="ECO:0000313" key="15">
    <source>
        <dbReference type="Proteomes" id="UP000242180"/>
    </source>
</evidence>
<comment type="similarity">
    <text evidence="9">Belongs to the DHHC palmitoyltransferase family. ERF2/ZDHHC9 subfamily.</text>
</comment>
<evidence type="ECO:0000256" key="5">
    <source>
        <dbReference type="ARBA" id="ARBA00023136"/>
    </source>
</evidence>
<evidence type="ECO:0000256" key="9">
    <source>
        <dbReference type="ARBA" id="ARBA00023463"/>
    </source>
</evidence>
<protein>
    <recommendedName>
        <fullName evidence="11">Palmitoyltransferase</fullName>
        <ecNumber evidence="11">2.3.1.225</ecNumber>
    </recommendedName>
</protein>
<evidence type="ECO:0000256" key="2">
    <source>
        <dbReference type="ARBA" id="ARBA00022679"/>
    </source>
</evidence>
<dbReference type="EC" id="2.3.1.225" evidence="11"/>
<keyword evidence="2 11" id="KW-0808">Transferase</keyword>
<evidence type="ECO:0000256" key="6">
    <source>
        <dbReference type="ARBA" id="ARBA00023139"/>
    </source>
</evidence>
<dbReference type="OMA" id="WINIVQE"/>
<feature type="transmembrane region" description="Helical" evidence="11">
    <location>
        <begin position="383"/>
        <end position="407"/>
    </location>
</feature>
<dbReference type="FunCoup" id="A0A1X2HUC7">
    <property type="interactions" value="261"/>
</dbReference>
<keyword evidence="4 11" id="KW-1133">Transmembrane helix</keyword>
<keyword evidence="5 11" id="KW-0472">Membrane</keyword>
<dbReference type="InParanoid" id="A0A1X2HUC7"/>
<evidence type="ECO:0000256" key="12">
    <source>
        <dbReference type="SAM" id="MobiDB-lite"/>
    </source>
</evidence>
<dbReference type="EMBL" id="MCGN01000001">
    <property type="protein sequence ID" value="ORZ03143.1"/>
    <property type="molecule type" value="Genomic_DNA"/>
</dbReference>
<keyword evidence="8 11" id="KW-0012">Acyltransferase</keyword>
<comment type="catalytic activity">
    <reaction evidence="10 11">
        <text>L-cysteinyl-[protein] + hexadecanoyl-CoA = S-hexadecanoyl-L-cysteinyl-[protein] + CoA</text>
        <dbReference type="Rhea" id="RHEA:36683"/>
        <dbReference type="Rhea" id="RHEA-COMP:10131"/>
        <dbReference type="Rhea" id="RHEA-COMP:11032"/>
        <dbReference type="ChEBI" id="CHEBI:29950"/>
        <dbReference type="ChEBI" id="CHEBI:57287"/>
        <dbReference type="ChEBI" id="CHEBI:57379"/>
        <dbReference type="ChEBI" id="CHEBI:74151"/>
        <dbReference type="EC" id="2.3.1.225"/>
    </reaction>
</comment>
<evidence type="ECO:0000259" key="13">
    <source>
        <dbReference type="Pfam" id="PF01529"/>
    </source>
</evidence>
<sequence>MTSGTDEHDAHASALIQQQIEQREQSGTPQVFNSLGVATLEDAADMRSSLRATPFTYTSSSILRFAERPQPESLENFDFLANPQPPVDSAETTQEAIDPQSKSHVQIHQEYPHLEQPVQSYEEVIPHSSGLTTLSNITSDDSATLIGMGRRGSKANAMQQTSRANDSSVHLTQHPQPRDHEPSVHSPVATTAVMSNAVTGSTNKHSHRKQRYYQIFPGRNRFFCGGRFMTSREYWAFILALVLLIAPSVLFGIFTCPFIWENIHPVIPILFAYLFVLSLISMIKASWTDPGIIPRDLDLFPAMETYDDQSSAFGSTWHYQVAPMPKHVLIRNDTWTLRYCETCRIYRPPRASHCRQCDNCVETEDHHCIWLNNCIGKRNYRPFFVFISTATLLCLFVIVFSIVQLVWNMRSMGISASFGEVFSSAPVSFVLAIVCFLLLLMVGGLTMYHCSLVLRGVTTHEQLRASIMNSKHPNLGPNPYNRHNPFSNMAHVLCRPRPKSYLRRRKYLDP</sequence>
<dbReference type="AlphaFoldDB" id="A0A1X2HUC7"/>
<dbReference type="PROSITE" id="PS50216">
    <property type="entry name" value="DHHC"/>
    <property type="match status" value="1"/>
</dbReference>
<organism evidence="14 15">
    <name type="scientific">Syncephalastrum racemosum</name>
    <name type="common">Filamentous fungus</name>
    <dbReference type="NCBI Taxonomy" id="13706"/>
    <lineage>
        <taxon>Eukaryota</taxon>
        <taxon>Fungi</taxon>
        <taxon>Fungi incertae sedis</taxon>
        <taxon>Mucoromycota</taxon>
        <taxon>Mucoromycotina</taxon>
        <taxon>Mucoromycetes</taxon>
        <taxon>Mucorales</taxon>
        <taxon>Syncephalastraceae</taxon>
        <taxon>Syncephalastrum</taxon>
    </lineage>
</organism>
<feature type="compositionally biased region" description="Polar residues" evidence="12">
    <location>
        <begin position="15"/>
        <end position="29"/>
    </location>
</feature>
<dbReference type="GO" id="GO:0019706">
    <property type="term" value="F:protein-cysteine S-palmitoyltransferase activity"/>
    <property type="evidence" value="ECO:0007669"/>
    <property type="project" value="UniProtKB-EC"/>
</dbReference>
<dbReference type="STRING" id="13706.A0A1X2HUC7"/>
<name>A0A1X2HUC7_SYNRA</name>
<evidence type="ECO:0000256" key="11">
    <source>
        <dbReference type="RuleBase" id="RU079119"/>
    </source>
</evidence>
<keyword evidence="7" id="KW-0449">Lipoprotein</keyword>
<evidence type="ECO:0000313" key="14">
    <source>
        <dbReference type="EMBL" id="ORZ03143.1"/>
    </source>
</evidence>
<dbReference type="GO" id="GO:0006612">
    <property type="term" value="P:protein targeting to membrane"/>
    <property type="evidence" value="ECO:0007669"/>
    <property type="project" value="TreeGrafter"/>
</dbReference>
<feature type="transmembrane region" description="Helical" evidence="11">
    <location>
        <begin position="427"/>
        <end position="448"/>
    </location>
</feature>
<dbReference type="InterPro" id="IPR039859">
    <property type="entry name" value="PFA4/ZDH16/20/ERF2-like"/>
</dbReference>
<comment type="domain">
    <text evidence="11">The DHHC domain is required for palmitoyltransferase activity.</text>
</comment>
<evidence type="ECO:0000256" key="1">
    <source>
        <dbReference type="ARBA" id="ARBA00004127"/>
    </source>
</evidence>
<dbReference type="PANTHER" id="PTHR22883">
    <property type="entry name" value="ZINC FINGER DHHC DOMAIN CONTAINING PROTEIN"/>
    <property type="match status" value="1"/>
</dbReference>
<proteinExistence type="inferred from homology"/>
<feature type="region of interest" description="Disordered" evidence="12">
    <location>
        <begin position="151"/>
        <end position="186"/>
    </location>
</feature>
<accession>A0A1X2HUC7</accession>
<dbReference type="GO" id="GO:0005783">
    <property type="term" value="C:endoplasmic reticulum"/>
    <property type="evidence" value="ECO:0007669"/>
    <property type="project" value="TreeGrafter"/>
</dbReference>
<feature type="region of interest" description="Disordered" evidence="12">
    <location>
        <begin position="1"/>
        <end position="29"/>
    </location>
</feature>
<evidence type="ECO:0000256" key="8">
    <source>
        <dbReference type="ARBA" id="ARBA00023315"/>
    </source>
</evidence>
<evidence type="ECO:0000256" key="4">
    <source>
        <dbReference type="ARBA" id="ARBA00022989"/>
    </source>
</evidence>
<comment type="caution">
    <text evidence="14">The sequence shown here is derived from an EMBL/GenBank/DDBJ whole genome shotgun (WGS) entry which is preliminary data.</text>
</comment>
<dbReference type="GO" id="GO:0005794">
    <property type="term" value="C:Golgi apparatus"/>
    <property type="evidence" value="ECO:0007669"/>
    <property type="project" value="TreeGrafter"/>
</dbReference>